<dbReference type="Pfam" id="PF00132">
    <property type="entry name" value="Hexapep"/>
    <property type="match status" value="1"/>
</dbReference>
<dbReference type="Pfam" id="PF12464">
    <property type="entry name" value="Mac"/>
    <property type="match status" value="1"/>
</dbReference>
<dbReference type="GO" id="GO:0008374">
    <property type="term" value="F:O-acyltransferase activity"/>
    <property type="evidence" value="ECO:0007669"/>
    <property type="project" value="TreeGrafter"/>
</dbReference>
<feature type="domain" description="Maltose/galactoside acetyltransferase" evidence="8">
    <location>
        <begin position="5"/>
        <end position="59"/>
    </location>
</feature>
<dbReference type="FunFam" id="2.160.10.10:FF:000025">
    <property type="entry name" value="Hexapeptide-repeat containing-acetyltransferase"/>
    <property type="match status" value="1"/>
</dbReference>
<dbReference type="AlphaFoldDB" id="A0A1B4V355"/>
<dbReference type="InterPro" id="IPR051159">
    <property type="entry name" value="Hexapeptide_acetyltransf"/>
</dbReference>
<evidence type="ECO:0000256" key="5">
    <source>
        <dbReference type="ARBA" id="ARBA00023315"/>
    </source>
</evidence>
<proteinExistence type="inferred from homology"/>
<organism evidence="9 10">
    <name type="scientific">Sulfurifustis variabilis</name>
    <dbReference type="NCBI Taxonomy" id="1675686"/>
    <lineage>
        <taxon>Bacteria</taxon>
        <taxon>Pseudomonadati</taxon>
        <taxon>Pseudomonadota</taxon>
        <taxon>Gammaproteobacteria</taxon>
        <taxon>Acidiferrobacterales</taxon>
        <taxon>Acidiferrobacteraceae</taxon>
        <taxon>Sulfurifustis</taxon>
    </lineage>
</organism>
<sequence length="188" mass="20033">MKGEKFNMLRGEFYDPADPQLTKERRHARLLLRALNRSRPGRPRVRARIIRALFAAVGDDVWIEPPFFCDYGSNIAVGDKVFFNFNCVILDAAAVRIGSRVLFGPAVQLYAATHPLDVAERRLGLELARPIAVGDDVWIGGGAIVLPGVTIGSGTVIGAGSVVTTDIPGGVVAAGNPCKVLREAGNGA</sequence>
<evidence type="ECO:0000256" key="7">
    <source>
        <dbReference type="ARBA" id="ARBA00067695"/>
    </source>
</evidence>
<accession>A0A1B4V355</accession>
<comment type="function">
    <text evidence="6">Acetyltransferase implicated in the O-acetylation of Nod factors.</text>
</comment>
<keyword evidence="2" id="KW-0536">Nodulation</keyword>
<reference evidence="9 10" key="1">
    <citation type="submission" date="2015-08" db="EMBL/GenBank/DDBJ databases">
        <title>Complete genome sequence of Sulfurifustis variabilis.</title>
        <authorList>
            <person name="Miura A."/>
            <person name="Kojima H."/>
            <person name="Fukui M."/>
        </authorList>
    </citation>
    <scope>NUCLEOTIDE SEQUENCE [LARGE SCALE GENOMIC DNA]</scope>
    <source>
        <strain evidence="10">skN76</strain>
    </source>
</reference>
<dbReference type="Gene3D" id="2.160.10.10">
    <property type="entry name" value="Hexapeptide repeat proteins"/>
    <property type="match status" value="1"/>
</dbReference>
<keyword evidence="3 9" id="KW-0808">Transferase</keyword>
<dbReference type="SMART" id="SM01266">
    <property type="entry name" value="Mac"/>
    <property type="match status" value="1"/>
</dbReference>
<dbReference type="PANTHER" id="PTHR23416:SF23">
    <property type="entry name" value="ACETYLTRANSFERASE C18B11.09C-RELATED"/>
    <property type="match status" value="1"/>
</dbReference>
<keyword evidence="10" id="KW-1185">Reference proteome</keyword>
<dbReference type="InterPro" id="IPR018357">
    <property type="entry name" value="Hexapep_transf_CS"/>
</dbReference>
<name>A0A1B4V355_9GAMM</name>
<dbReference type="SUPFAM" id="SSF51161">
    <property type="entry name" value="Trimeric LpxA-like enzymes"/>
    <property type="match status" value="1"/>
</dbReference>
<evidence type="ECO:0000259" key="8">
    <source>
        <dbReference type="SMART" id="SM01266"/>
    </source>
</evidence>
<keyword evidence="5" id="KW-0012">Acyltransferase</keyword>
<gene>
    <name evidence="9" type="ORF">SVA_1418</name>
</gene>
<dbReference type="GO" id="GO:0005829">
    <property type="term" value="C:cytosol"/>
    <property type="evidence" value="ECO:0007669"/>
    <property type="project" value="TreeGrafter"/>
</dbReference>
<evidence type="ECO:0000256" key="4">
    <source>
        <dbReference type="ARBA" id="ARBA00022737"/>
    </source>
</evidence>
<dbReference type="EMBL" id="AP014936">
    <property type="protein sequence ID" value="BAU47983.1"/>
    <property type="molecule type" value="Genomic_DNA"/>
</dbReference>
<dbReference type="OrthoDB" id="9815592at2"/>
<dbReference type="PANTHER" id="PTHR23416">
    <property type="entry name" value="SIALIC ACID SYNTHASE-RELATED"/>
    <property type="match status" value="1"/>
</dbReference>
<dbReference type="InterPro" id="IPR001451">
    <property type="entry name" value="Hexapep"/>
</dbReference>
<dbReference type="InterPro" id="IPR011004">
    <property type="entry name" value="Trimer_LpxA-like_sf"/>
</dbReference>
<protein>
    <recommendedName>
        <fullName evidence="7">Nodulation protein L</fullName>
    </recommendedName>
</protein>
<evidence type="ECO:0000256" key="3">
    <source>
        <dbReference type="ARBA" id="ARBA00022679"/>
    </source>
</evidence>
<dbReference type="Proteomes" id="UP000218899">
    <property type="component" value="Chromosome"/>
</dbReference>
<dbReference type="CDD" id="cd03357">
    <property type="entry name" value="LbH_MAT_GAT"/>
    <property type="match status" value="1"/>
</dbReference>
<dbReference type="InterPro" id="IPR024688">
    <property type="entry name" value="Mac_dom"/>
</dbReference>
<evidence type="ECO:0000313" key="9">
    <source>
        <dbReference type="EMBL" id="BAU47983.1"/>
    </source>
</evidence>
<evidence type="ECO:0000256" key="2">
    <source>
        <dbReference type="ARBA" id="ARBA00022458"/>
    </source>
</evidence>
<comment type="similarity">
    <text evidence="1">Belongs to the transferase hexapeptide repeat family.</text>
</comment>
<dbReference type="PROSITE" id="PS00101">
    <property type="entry name" value="HEXAPEP_TRANSFERASES"/>
    <property type="match status" value="1"/>
</dbReference>
<keyword evidence="4" id="KW-0677">Repeat</keyword>
<evidence type="ECO:0000313" key="10">
    <source>
        <dbReference type="Proteomes" id="UP000218899"/>
    </source>
</evidence>
<evidence type="ECO:0000256" key="1">
    <source>
        <dbReference type="ARBA" id="ARBA00007274"/>
    </source>
</evidence>
<evidence type="ECO:0000256" key="6">
    <source>
        <dbReference type="ARBA" id="ARBA00055587"/>
    </source>
</evidence>
<dbReference type="RefSeq" id="WP_096460539.1">
    <property type="nucleotide sequence ID" value="NZ_AP014936.1"/>
</dbReference>
<dbReference type="GO" id="GO:0016407">
    <property type="term" value="F:acetyltransferase activity"/>
    <property type="evidence" value="ECO:0007669"/>
    <property type="project" value="InterPro"/>
</dbReference>
<dbReference type="KEGG" id="sva:SVA_1418"/>